<feature type="region of interest" description="Disordered" evidence="2">
    <location>
        <begin position="94"/>
        <end position="192"/>
    </location>
</feature>
<feature type="coiled-coil region" evidence="1">
    <location>
        <begin position="415"/>
        <end position="442"/>
    </location>
</feature>
<comment type="caution">
    <text evidence="3">The sequence shown here is derived from an EMBL/GenBank/DDBJ whole genome shotgun (WGS) entry which is preliminary data.</text>
</comment>
<feature type="compositionally biased region" description="Low complexity" evidence="2">
    <location>
        <begin position="65"/>
        <end position="80"/>
    </location>
</feature>
<feature type="region of interest" description="Disordered" evidence="2">
    <location>
        <begin position="305"/>
        <end position="334"/>
    </location>
</feature>
<keyword evidence="1" id="KW-0175">Coiled coil</keyword>
<keyword evidence="4" id="KW-1185">Reference proteome</keyword>
<feature type="compositionally biased region" description="Basic residues" evidence="2">
    <location>
        <begin position="307"/>
        <end position="318"/>
    </location>
</feature>
<dbReference type="Pfam" id="PF03004">
    <property type="entry name" value="Transposase_24"/>
    <property type="match status" value="1"/>
</dbReference>
<dbReference type="AlphaFoldDB" id="A0A9R1W7H5"/>
<accession>A0A9R1W7H5</accession>
<feature type="compositionally biased region" description="Low complexity" evidence="2">
    <location>
        <begin position="97"/>
        <end position="172"/>
    </location>
</feature>
<proteinExistence type="predicted"/>
<feature type="compositionally biased region" description="Basic and acidic residues" evidence="2">
    <location>
        <begin position="183"/>
        <end position="192"/>
    </location>
</feature>
<dbReference type="InterPro" id="IPR004252">
    <property type="entry name" value="Probable_transposase_24"/>
</dbReference>
<dbReference type="EMBL" id="NBSK02000003">
    <property type="protein sequence ID" value="KAJ0217737.1"/>
    <property type="molecule type" value="Genomic_DNA"/>
</dbReference>
<evidence type="ECO:0000313" key="4">
    <source>
        <dbReference type="Proteomes" id="UP000235145"/>
    </source>
</evidence>
<feature type="region of interest" description="Disordered" evidence="2">
    <location>
        <begin position="40"/>
        <end position="80"/>
    </location>
</feature>
<organism evidence="3 4">
    <name type="scientific">Lactuca sativa</name>
    <name type="common">Garden lettuce</name>
    <dbReference type="NCBI Taxonomy" id="4236"/>
    <lineage>
        <taxon>Eukaryota</taxon>
        <taxon>Viridiplantae</taxon>
        <taxon>Streptophyta</taxon>
        <taxon>Embryophyta</taxon>
        <taxon>Tracheophyta</taxon>
        <taxon>Spermatophyta</taxon>
        <taxon>Magnoliopsida</taxon>
        <taxon>eudicotyledons</taxon>
        <taxon>Gunneridae</taxon>
        <taxon>Pentapetalae</taxon>
        <taxon>asterids</taxon>
        <taxon>campanulids</taxon>
        <taxon>Asterales</taxon>
        <taxon>Asteraceae</taxon>
        <taxon>Cichorioideae</taxon>
        <taxon>Cichorieae</taxon>
        <taxon>Lactucinae</taxon>
        <taxon>Lactuca</taxon>
    </lineage>
</organism>
<dbReference type="Proteomes" id="UP000235145">
    <property type="component" value="Unassembled WGS sequence"/>
</dbReference>
<gene>
    <name evidence="3" type="ORF">LSAT_V11C300141060</name>
</gene>
<evidence type="ECO:0000313" key="3">
    <source>
        <dbReference type="EMBL" id="KAJ0217737.1"/>
    </source>
</evidence>
<sequence length="457" mass="50893">MRGKMSQFPLKGVPTRPHKHMHRLLQRFTKEASSLALSSTSVPQCGTESAPRCTPSFGIVSAPRSTPSSTIAPLTTSTSTPTFTWKTSTPLLFGTISAPRSTPSSTTAPSSTSVSTPTFTSTTSTPLMFGTLSTTSSTPAPSSTQARSSSPLSTPAPSSTPLSIPLPSSTPSFGADPQTPLDEQNKTREGRLRITVQAKELSPSGKSSYIITKTFHDKVDPNGGKWATLSEETKEFYWEEFQKKCYWDVAVDNSIKAAWEHKAKERYRQYIYDMSNRNPTHEKPSHIEQQVWNAWNAIWNSEEFKKKSEHNKKNRRKGVVGGKAPPTHNGGSTSHMQIVVDMKEYTGKAPSVYDVFMFTHTKDHDGKTFLDDKAKKVHSRRTDLELLGEAVDENESIFPIDSSKTCSSPDTNYEKRHLETKIQKIEESIVQQRIDLDEVRNTINDMRNLLCYGFAME</sequence>
<evidence type="ECO:0000256" key="2">
    <source>
        <dbReference type="SAM" id="MobiDB-lite"/>
    </source>
</evidence>
<evidence type="ECO:0000256" key="1">
    <source>
        <dbReference type="SAM" id="Coils"/>
    </source>
</evidence>
<reference evidence="3 4" key="1">
    <citation type="journal article" date="2017" name="Nat. Commun.">
        <title>Genome assembly with in vitro proximity ligation data and whole-genome triplication in lettuce.</title>
        <authorList>
            <person name="Reyes-Chin-Wo S."/>
            <person name="Wang Z."/>
            <person name="Yang X."/>
            <person name="Kozik A."/>
            <person name="Arikit S."/>
            <person name="Song C."/>
            <person name="Xia L."/>
            <person name="Froenicke L."/>
            <person name="Lavelle D.O."/>
            <person name="Truco M.J."/>
            <person name="Xia R."/>
            <person name="Zhu S."/>
            <person name="Xu C."/>
            <person name="Xu H."/>
            <person name="Xu X."/>
            <person name="Cox K."/>
            <person name="Korf I."/>
            <person name="Meyers B.C."/>
            <person name="Michelmore R.W."/>
        </authorList>
    </citation>
    <scope>NUCLEOTIDE SEQUENCE [LARGE SCALE GENOMIC DNA]</scope>
    <source>
        <strain evidence="4">cv. Salinas</strain>
        <tissue evidence="3">Seedlings</tissue>
    </source>
</reference>
<name>A0A9R1W7H5_LACSA</name>
<protein>
    <submittedName>
        <fullName evidence="3">Uncharacterized protein</fullName>
    </submittedName>
</protein>